<dbReference type="RefSeq" id="WP_117314730.1">
    <property type="nucleotide sequence ID" value="NZ_QQSW01000001.1"/>
</dbReference>
<evidence type="ECO:0000313" key="2">
    <source>
        <dbReference type="Proteomes" id="UP000294980"/>
    </source>
</evidence>
<protein>
    <submittedName>
        <fullName evidence="1">Uncharacterized protein</fullName>
    </submittedName>
</protein>
<dbReference type="EMBL" id="SLWX01000002">
    <property type="protein sequence ID" value="TCO77873.1"/>
    <property type="molecule type" value="Genomic_DNA"/>
</dbReference>
<keyword evidence="2" id="KW-1185">Reference proteome</keyword>
<sequence>MKDPPIEFIRKDASVHSLGMHTVPRRDFMRKFPQTILESRVMDQRIQFMGRTEINALEAKA</sequence>
<organism evidence="1 2">
    <name type="scientific">Chromatocurvus halotolerans</name>
    <dbReference type="NCBI Taxonomy" id="1132028"/>
    <lineage>
        <taxon>Bacteria</taxon>
        <taxon>Pseudomonadati</taxon>
        <taxon>Pseudomonadota</taxon>
        <taxon>Gammaproteobacteria</taxon>
        <taxon>Cellvibrionales</taxon>
        <taxon>Halieaceae</taxon>
        <taxon>Chromatocurvus</taxon>
    </lineage>
</organism>
<dbReference type="Proteomes" id="UP000294980">
    <property type="component" value="Unassembled WGS sequence"/>
</dbReference>
<reference evidence="1 2" key="1">
    <citation type="submission" date="2019-03" db="EMBL/GenBank/DDBJ databases">
        <title>Genomic Encyclopedia of Type Strains, Phase IV (KMG-IV): sequencing the most valuable type-strain genomes for metagenomic binning, comparative biology and taxonomic classification.</title>
        <authorList>
            <person name="Goeker M."/>
        </authorList>
    </citation>
    <scope>NUCLEOTIDE SEQUENCE [LARGE SCALE GENOMIC DNA]</scope>
    <source>
        <strain evidence="1 2">DSM 23344</strain>
    </source>
</reference>
<gene>
    <name evidence="1" type="ORF">EV688_102333</name>
</gene>
<proteinExistence type="predicted"/>
<evidence type="ECO:0000313" key="1">
    <source>
        <dbReference type="EMBL" id="TCO77873.1"/>
    </source>
</evidence>
<dbReference type="AlphaFoldDB" id="A0A4R2KVM2"/>
<accession>A0A4R2KVM2</accession>
<comment type="caution">
    <text evidence="1">The sequence shown here is derived from an EMBL/GenBank/DDBJ whole genome shotgun (WGS) entry which is preliminary data.</text>
</comment>
<name>A0A4R2KVM2_9GAMM</name>